<evidence type="ECO:0000313" key="1">
    <source>
        <dbReference type="EMBL" id="GMF26077.1"/>
    </source>
</evidence>
<dbReference type="OrthoDB" id="128228at2759"/>
<protein>
    <submittedName>
        <fullName evidence="1">Unnamed protein product</fullName>
    </submittedName>
</protein>
<comment type="caution">
    <text evidence="1">The sequence shown here is derived from an EMBL/GenBank/DDBJ whole genome shotgun (WGS) entry which is preliminary data.</text>
</comment>
<organism evidence="1 2">
    <name type="scientific">Phytophthora fragariaefolia</name>
    <dbReference type="NCBI Taxonomy" id="1490495"/>
    <lineage>
        <taxon>Eukaryota</taxon>
        <taxon>Sar</taxon>
        <taxon>Stramenopiles</taxon>
        <taxon>Oomycota</taxon>
        <taxon>Peronosporomycetes</taxon>
        <taxon>Peronosporales</taxon>
        <taxon>Peronosporaceae</taxon>
        <taxon>Phytophthora</taxon>
    </lineage>
</organism>
<reference evidence="1" key="1">
    <citation type="submission" date="2023-04" db="EMBL/GenBank/DDBJ databases">
        <title>Phytophthora fragariaefolia NBRC 109709.</title>
        <authorList>
            <person name="Ichikawa N."/>
            <person name="Sato H."/>
            <person name="Tonouchi N."/>
        </authorList>
    </citation>
    <scope>NUCLEOTIDE SEQUENCE</scope>
    <source>
        <strain evidence="1">NBRC 109709</strain>
    </source>
</reference>
<dbReference type="Proteomes" id="UP001165121">
    <property type="component" value="Unassembled WGS sequence"/>
</dbReference>
<gene>
    <name evidence="1" type="ORF">Pfra01_000482700</name>
</gene>
<dbReference type="AlphaFoldDB" id="A0A9W6X1R2"/>
<dbReference type="EMBL" id="BSXT01000376">
    <property type="protein sequence ID" value="GMF26077.1"/>
    <property type="molecule type" value="Genomic_DNA"/>
</dbReference>
<name>A0A9W6X1R2_9STRA</name>
<keyword evidence="2" id="KW-1185">Reference proteome</keyword>
<sequence>MLGSVDRHTFVYELTTHDIIGNFAISHTVTFAHIQQLDLLVFDNVQNLDAGQMDVVVKAVGRAYALAAISSELPVVAQMINSRRGQLTHKFDEATLHNIVAEFDELRCEYEVNNKFRQAIKESDKPLVTFAPSHVNITSEP</sequence>
<proteinExistence type="predicted"/>
<accession>A0A9W6X1R2</accession>
<evidence type="ECO:0000313" key="2">
    <source>
        <dbReference type="Proteomes" id="UP001165121"/>
    </source>
</evidence>